<protein>
    <submittedName>
        <fullName evidence="1">Uncharacterized protein</fullName>
    </submittedName>
</protein>
<dbReference type="HOGENOM" id="CLU_3253432_0_0_10"/>
<proteinExistence type="predicted"/>
<gene>
    <name evidence="1" type="ORF">MED217_18576</name>
</gene>
<accession>A3XRE6</accession>
<reference evidence="1 2" key="1">
    <citation type="journal article" date="2007" name="Nature">
        <title>Light stimulates growth of proteorhodopsin-containing marine Flavobacteria.</title>
        <authorList>
            <person name="Gomez-Consarnau L."/>
            <person name="Gonzalez J.M."/>
            <person name="Coll-Llado M."/>
            <person name="Gourdon P."/>
            <person name="Pascher T."/>
            <person name="Neutze R."/>
            <person name="Pedros-Alio C."/>
            <person name="Pinhassi J."/>
        </authorList>
    </citation>
    <scope>NUCLEOTIDE SEQUENCE [LARGE SCALE GENOMIC DNA]</scope>
    <source>
        <strain evidence="1 2">MED217</strain>
    </source>
</reference>
<keyword evidence="2" id="KW-1185">Reference proteome</keyword>
<sequence length="42" mass="4932">MLSNFMEDKNQLLGISGAFFLKFDRKTEAPHQIDFNIRSNEK</sequence>
<comment type="caution">
    <text evidence="1">The sequence shown here is derived from an EMBL/GenBank/DDBJ whole genome shotgun (WGS) entry which is preliminary data.</text>
</comment>
<dbReference type="AlphaFoldDB" id="A3XRE6"/>
<evidence type="ECO:0000313" key="2">
    <source>
        <dbReference type="Proteomes" id="UP000001601"/>
    </source>
</evidence>
<evidence type="ECO:0000313" key="1">
    <source>
        <dbReference type="EMBL" id="EAQ47879.1"/>
    </source>
</evidence>
<name>A3XRE6_LEEBM</name>
<dbReference type="EMBL" id="AANC01000012">
    <property type="protein sequence ID" value="EAQ47879.1"/>
    <property type="molecule type" value="Genomic_DNA"/>
</dbReference>
<dbReference type="Proteomes" id="UP000001601">
    <property type="component" value="Unassembled WGS sequence"/>
</dbReference>
<organism evidence="1 2">
    <name type="scientific">Leeuwenhoekiella blandensis (strain CECT 7118 / CCUG 51940 / KCTC 22103 / MED217)</name>
    <name type="common">Flavobacterium sp. (strain MED217)</name>
    <dbReference type="NCBI Taxonomy" id="398720"/>
    <lineage>
        <taxon>Bacteria</taxon>
        <taxon>Pseudomonadati</taxon>
        <taxon>Bacteroidota</taxon>
        <taxon>Flavobacteriia</taxon>
        <taxon>Flavobacteriales</taxon>
        <taxon>Flavobacteriaceae</taxon>
        <taxon>Leeuwenhoekiella</taxon>
    </lineage>
</organism>